<evidence type="ECO:0000313" key="1">
    <source>
        <dbReference type="EMBL" id="KAI5405033.1"/>
    </source>
</evidence>
<gene>
    <name evidence="1" type="ORF">KIW84_051987</name>
</gene>
<protein>
    <submittedName>
        <fullName evidence="1">Uncharacterized protein</fullName>
    </submittedName>
</protein>
<proteinExistence type="predicted"/>
<evidence type="ECO:0000313" key="2">
    <source>
        <dbReference type="Proteomes" id="UP001058974"/>
    </source>
</evidence>
<name>A0A9D4WP39_PEA</name>
<dbReference type="Gramene" id="Psat05G0198700-T1">
    <property type="protein sequence ID" value="KAI5405033.1"/>
    <property type="gene ID" value="KIW84_051987"/>
</dbReference>
<comment type="caution">
    <text evidence="1">The sequence shown here is derived from an EMBL/GenBank/DDBJ whole genome shotgun (WGS) entry which is preliminary data.</text>
</comment>
<organism evidence="1 2">
    <name type="scientific">Pisum sativum</name>
    <name type="common">Garden pea</name>
    <name type="synonym">Lathyrus oleraceus</name>
    <dbReference type="NCBI Taxonomy" id="3888"/>
    <lineage>
        <taxon>Eukaryota</taxon>
        <taxon>Viridiplantae</taxon>
        <taxon>Streptophyta</taxon>
        <taxon>Embryophyta</taxon>
        <taxon>Tracheophyta</taxon>
        <taxon>Spermatophyta</taxon>
        <taxon>Magnoliopsida</taxon>
        <taxon>eudicotyledons</taxon>
        <taxon>Gunneridae</taxon>
        <taxon>Pentapetalae</taxon>
        <taxon>rosids</taxon>
        <taxon>fabids</taxon>
        <taxon>Fabales</taxon>
        <taxon>Fabaceae</taxon>
        <taxon>Papilionoideae</taxon>
        <taxon>50 kb inversion clade</taxon>
        <taxon>NPAAA clade</taxon>
        <taxon>Hologalegina</taxon>
        <taxon>IRL clade</taxon>
        <taxon>Fabeae</taxon>
        <taxon>Lathyrus</taxon>
    </lineage>
</organism>
<sequence>MLDTSNGGTFLSKSNEEDYKLIKIITSNTYQCPVSRVIPTPSQKKPVGVHEVTETTPLASQRAQLNQMMKNMITSIVMPATELVKVVTDTSVVACVYCEGAHLFEDCSANPVSVNYVEVENNMKDQPLQDMRLQLNNCQLRIVHKRRQLSSVRDWVQKKKMKKH</sequence>
<keyword evidence="2" id="KW-1185">Reference proteome</keyword>
<dbReference type="Proteomes" id="UP001058974">
    <property type="component" value="Chromosome 5"/>
</dbReference>
<dbReference type="AlphaFoldDB" id="A0A9D4WP39"/>
<accession>A0A9D4WP39</accession>
<reference evidence="1 2" key="1">
    <citation type="journal article" date="2022" name="Nat. Genet.">
        <title>Improved pea reference genome and pan-genome highlight genomic features and evolutionary characteristics.</title>
        <authorList>
            <person name="Yang T."/>
            <person name="Liu R."/>
            <person name="Luo Y."/>
            <person name="Hu S."/>
            <person name="Wang D."/>
            <person name="Wang C."/>
            <person name="Pandey M.K."/>
            <person name="Ge S."/>
            <person name="Xu Q."/>
            <person name="Li N."/>
            <person name="Li G."/>
            <person name="Huang Y."/>
            <person name="Saxena R.K."/>
            <person name="Ji Y."/>
            <person name="Li M."/>
            <person name="Yan X."/>
            <person name="He Y."/>
            <person name="Liu Y."/>
            <person name="Wang X."/>
            <person name="Xiang C."/>
            <person name="Varshney R.K."/>
            <person name="Ding H."/>
            <person name="Gao S."/>
            <person name="Zong X."/>
        </authorList>
    </citation>
    <scope>NUCLEOTIDE SEQUENCE [LARGE SCALE GENOMIC DNA]</scope>
    <source>
        <strain evidence="1 2">cv. Zhongwan 6</strain>
    </source>
</reference>
<dbReference type="EMBL" id="JAMSHJ010000005">
    <property type="protein sequence ID" value="KAI5405033.1"/>
    <property type="molecule type" value="Genomic_DNA"/>
</dbReference>